<keyword evidence="5" id="KW-1185">Reference proteome</keyword>
<dbReference type="PANTHER" id="PTHR38687:SF1">
    <property type="entry name" value="CELL DIVISION PROTEIN DEDD"/>
    <property type="match status" value="1"/>
</dbReference>
<dbReference type="SUPFAM" id="SSF110997">
    <property type="entry name" value="Sporulation related repeat"/>
    <property type="match status" value="1"/>
</dbReference>
<keyword evidence="2" id="KW-0812">Transmembrane</keyword>
<dbReference type="Gene3D" id="3.30.70.1070">
    <property type="entry name" value="Sporulation related repeat"/>
    <property type="match status" value="1"/>
</dbReference>
<dbReference type="Proteomes" id="UP001295463">
    <property type="component" value="Chromosome"/>
</dbReference>
<keyword evidence="2" id="KW-1133">Transmembrane helix</keyword>
<feature type="compositionally biased region" description="Low complexity" evidence="1">
    <location>
        <begin position="108"/>
        <end position="120"/>
    </location>
</feature>
<keyword evidence="2" id="KW-0472">Membrane</keyword>
<dbReference type="InterPro" id="IPR036680">
    <property type="entry name" value="SPOR-like_sf"/>
</dbReference>
<evidence type="ECO:0000313" key="5">
    <source>
        <dbReference type="Proteomes" id="UP001295463"/>
    </source>
</evidence>
<sequence length="265" mass="26703">MRIDYSPPRTSATGASLAGKQRSPGNSSLRSAAVIAVLGGMVFTVGFGTGWYFSQQATKRAFRAAMEQNSLESTPLQAPAAPAPIPPPPPAAATPAAIPPLTTPPVPVAGTVPAAPQKPAATPPPAGAPLSFYENLPSGQKNTVLGSGINEKPKPLPTPAQPAAPAAAPPKPADAPPASPSPAAAPTSGAAGWVVQVAAFSSQKEAEALKAKLAAKGYTASVMETNLSDKGTWYRVRIGRHMSKEAATDIASRIGGGAKALPDQD</sequence>
<dbReference type="PANTHER" id="PTHR38687">
    <property type="entry name" value="CELL DIVISION PROTEIN DEDD-RELATED"/>
    <property type="match status" value="1"/>
</dbReference>
<evidence type="ECO:0000256" key="2">
    <source>
        <dbReference type="SAM" id="Phobius"/>
    </source>
</evidence>
<dbReference type="EMBL" id="OW150024">
    <property type="protein sequence ID" value="CAH2030860.1"/>
    <property type="molecule type" value="Genomic_DNA"/>
</dbReference>
<dbReference type="PROSITE" id="PS51724">
    <property type="entry name" value="SPOR"/>
    <property type="match status" value="1"/>
</dbReference>
<evidence type="ECO:0000259" key="3">
    <source>
        <dbReference type="PROSITE" id="PS51724"/>
    </source>
</evidence>
<feature type="compositionally biased region" description="Pro residues" evidence="1">
    <location>
        <begin position="155"/>
        <end position="180"/>
    </location>
</feature>
<accession>A0ABM9D6P1</accession>
<feature type="compositionally biased region" description="Pro residues" evidence="1">
    <location>
        <begin position="81"/>
        <end position="107"/>
    </location>
</feature>
<evidence type="ECO:0000256" key="1">
    <source>
        <dbReference type="SAM" id="MobiDB-lite"/>
    </source>
</evidence>
<feature type="transmembrane region" description="Helical" evidence="2">
    <location>
        <begin position="32"/>
        <end position="53"/>
    </location>
</feature>
<evidence type="ECO:0000313" key="4">
    <source>
        <dbReference type="EMBL" id="CAH2030860.1"/>
    </source>
</evidence>
<proteinExistence type="predicted"/>
<dbReference type="RefSeq" id="WP_305731731.1">
    <property type="nucleotide sequence ID" value="NZ_OW150024.1"/>
</dbReference>
<dbReference type="InterPro" id="IPR007730">
    <property type="entry name" value="SPOR-like_dom"/>
</dbReference>
<feature type="region of interest" description="Disordered" evidence="1">
    <location>
        <begin position="66"/>
        <end position="189"/>
    </location>
</feature>
<dbReference type="InterPro" id="IPR052521">
    <property type="entry name" value="Cell_div_SPOR-domain"/>
</dbReference>
<organism evidence="4 5">
    <name type="scientific">Trichlorobacter ammonificans</name>
    <dbReference type="NCBI Taxonomy" id="2916410"/>
    <lineage>
        <taxon>Bacteria</taxon>
        <taxon>Pseudomonadati</taxon>
        <taxon>Thermodesulfobacteriota</taxon>
        <taxon>Desulfuromonadia</taxon>
        <taxon>Geobacterales</taxon>
        <taxon>Geobacteraceae</taxon>
        <taxon>Trichlorobacter</taxon>
    </lineage>
</organism>
<feature type="domain" description="SPOR" evidence="3">
    <location>
        <begin position="187"/>
        <end position="265"/>
    </location>
</feature>
<protein>
    <submittedName>
        <fullName evidence="4">Sporulation related domain-containing protein</fullName>
    </submittedName>
</protein>
<dbReference type="Pfam" id="PF05036">
    <property type="entry name" value="SPOR"/>
    <property type="match status" value="1"/>
</dbReference>
<gene>
    <name evidence="4" type="ORF">GEAMG1_1046</name>
</gene>
<feature type="region of interest" description="Disordered" evidence="1">
    <location>
        <begin position="1"/>
        <end position="26"/>
    </location>
</feature>
<name>A0ABM9D6P1_9BACT</name>
<reference evidence="4 5" key="1">
    <citation type="submission" date="2022-03" db="EMBL/GenBank/DDBJ databases">
        <authorList>
            <person name="Koch H."/>
        </authorList>
    </citation>
    <scope>NUCLEOTIDE SEQUENCE [LARGE SCALE GENOMIC DNA]</scope>
    <source>
        <strain evidence="4 5">G1</strain>
    </source>
</reference>